<dbReference type="EMBL" id="CP016591">
    <property type="protein sequence ID" value="ANY20325.1"/>
    <property type="molecule type" value="Genomic_DNA"/>
</dbReference>
<dbReference type="PROSITE" id="PS51913">
    <property type="entry name" value="HTH_HARE"/>
    <property type="match status" value="1"/>
</dbReference>
<dbReference type="InterPro" id="IPR007759">
    <property type="entry name" value="Asxl_HARE-HTH"/>
</dbReference>
<name>A0A1B2AE59_9SPHN</name>
<reference evidence="4 5" key="1">
    <citation type="submission" date="2016-07" db="EMBL/GenBank/DDBJ databases">
        <title>Complete genome sequence of Altererythrobacter dongtanensis KCTC 22672, a type strain with esterase isolated from tidal flat.</title>
        <authorList>
            <person name="Cheng H."/>
            <person name="Wu Y.-H."/>
            <person name="Zhou P."/>
            <person name="Huo Y.-Y."/>
            <person name="Wang C.-S."/>
            <person name="Xu X.-W."/>
        </authorList>
    </citation>
    <scope>NUCLEOTIDE SEQUENCE [LARGE SCALE GENOMIC DNA]</scope>
    <source>
        <strain evidence="4 5">KCTC 22672</strain>
    </source>
</reference>
<keyword evidence="1" id="KW-0804">Transcription</keyword>
<protein>
    <recommendedName>
        <fullName evidence="3">HTH HARE-type domain-containing protein</fullName>
    </recommendedName>
</protein>
<dbReference type="KEGG" id="ado:A6F68_01815"/>
<feature type="region of interest" description="Disordered" evidence="2">
    <location>
        <begin position="146"/>
        <end position="190"/>
    </location>
</feature>
<dbReference type="GO" id="GO:0006355">
    <property type="term" value="P:regulation of DNA-templated transcription"/>
    <property type="evidence" value="ECO:0007669"/>
    <property type="project" value="InterPro"/>
</dbReference>
<keyword evidence="5" id="KW-1185">Reference proteome</keyword>
<dbReference type="AlphaFoldDB" id="A0A1B2AE59"/>
<evidence type="ECO:0000313" key="5">
    <source>
        <dbReference type="Proteomes" id="UP000092932"/>
    </source>
</evidence>
<evidence type="ECO:0000259" key="3">
    <source>
        <dbReference type="PROSITE" id="PS51913"/>
    </source>
</evidence>
<proteinExistence type="predicted"/>
<accession>A0A1B2AE59</accession>
<gene>
    <name evidence="4" type="ORF">A6F68_01815</name>
</gene>
<feature type="domain" description="HTH HARE-type" evidence="3">
    <location>
        <begin position="63"/>
        <end position="132"/>
    </location>
</feature>
<evidence type="ECO:0000313" key="4">
    <source>
        <dbReference type="EMBL" id="ANY20325.1"/>
    </source>
</evidence>
<organism evidence="4 5">
    <name type="scientific">Tsuneonella dongtanensis</name>
    <dbReference type="NCBI Taxonomy" id="692370"/>
    <lineage>
        <taxon>Bacteria</taxon>
        <taxon>Pseudomonadati</taxon>
        <taxon>Pseudomonadota</taxon>
        <taxon>Alphaproteobacteria</taxon>
        <taxon>Sphingomonadales</taxon>
        <taxon>Erythrobacteraceae</taxon>
        <taxon>Tsuneonella</taxon>
    </lineage>
</organism>
<evidence type="ECO:0000256" key="1">
    <source>
        <dbReference type="ARBA" id="ARBA00023163"/>
    </source>
</evidence>
<evidence type="ECO:0000256" key="2">
    <source>
        <dbReference type="SAM" id="MobiDB-lite"/>
    </source>
</evidence>
<dbReference type="Proteomes" id="UP000092932">
    <property type="component" value="Chromosome"/>
</dbReference>
<feature type="compositionally biased region" description="Basic and acidic residues" evidence="2">
    <location>
        <begin position="146"/>
        <end position="159"/>
    </location>
</feature>
<sequence length="190" mass="20434">MENDAGADAYAVVLADLRRQRDEIETAIAAIERLTGVKAGVSAAPTKAPAERTAPAGGSLLGMSIADAARKVLEAKRNKASTAEIVSALEAGGVELTSADKNNTVGSILLRRFYNVGDIVRVNRGVWGLQEWYPGRKFAKGSKVGEVKETAVSKENSDERVEEQEETNFDLRDLGLEPNITDSEDDDIPF</sequence>
<dbReference type="Pfam" id="PF05066">
    <property type="entry name" value="HARE-HTH"/>
    <property type="match status" value="1"/>
</dbReference>